<dbReference type="InterPro" id="IPR009003">
    <property type="entry name" value="Peptidase_S1_PA"/>
</dbReference>
<feature type="signal peptide" evidence="1">
    <location>
        <begin position="1"/>
        <end position="24"/>
    </location>
</feature>
<dbReference type="GO" id="GO:0004252">
    <property type="term" value="F:serine-type endopeptidase activity"/>
    <property type="evidence" value="ECO:0007669"/>
    <property type="project" value="InterPro"/>
</dbReference>
<dbReference type="InterPro" id="IPR043504">
    <property type="entry name" value="Peptidase_S1_PA_chymotrypsin"/>
</dbReference>
<feature type="chain" id="PRO_5008581879" description="Peptidase S1 domain-containing protein" evidence="1">
    <location>
        <begin position="25"/>
        <end position="310"/>
    </location>
</feature>
<dbReference type="PROSITE" id="PS50240">
    <property type="entry name" value="TRYPSIN_DOM"/>
    <property type="match status" value="1"/>
</dbReference>
<protein>
    <recommendedName>
        <fullName evidence="2">Peptidase S1 domain-containing protein</fullName>
    </recommendedName>
</protein>
<organism evidence="3">
    <name type="scientific">Clastoptera arizonana</name>
    <name type="common">Arizona spittle bug</name>
    <dbReference type="NCBI Taxonomy" id="38151"/>
    <lineage>
        <taxon>Eukaryota</taxon>
        <taxon>Metazoa</taxon>
        <taxon>Ecdysozoa</taxon>
        <taxon>Arthropoda</taxon>
        <taxon>Hexapoda</taxon>
        <taxon>Insecta</taxon>
        <taxon>Pterygota</taxon>
        <taxon>Neoptera</taxon>
        <taxon>Paraneoptera</taxon>
        <taxon>Hemiptera</taxon>
        <taxon>Auchenorrhyncha</taxon>
        <taxon>Cercopoidea</taxon>
        <taxon>Clastopteridae</taxon>
        <taxon>Clastoptera</taxon>
    </lineage>
</organism>
<dbReference type="InterPro" id="IPR001254">
    <property type="entry name" value="Trypsin_dom"/>
</dbReference>
<dbReference type="InterPro" id="IPR051333">
    <property type="entry name" value="CLIP_Serine_Protease"/>
</dbReference>
<evidence type="ECO:0000313" key="3">
    <source>
        <dbReference type="EMBL" id="JAS33984.1"/>
    </source>
</evidence>
<feature type="domain" description="Peptidase S1" evidence="2">
    <location>
        <begin position="21"/>
        <end position="274"/>
    </location>
</feature>
<dbReference type="PANTHER" id="PTHR24260">
    <property type="match status" value="1"/>
</dbReference>
<dbReference type="InterPro" id="IPR018114">
    <property type="entry name" value="TRYPSIN_HIS"/>
</dbReference>
<dbReference type="PROSITE" id="PS00134">
    <property type="entry name" value="TRYPSIN_HIS"/>
    <property type="match status" value="1"/>
</dbReference>
<name>A0A1B6E803_9HEMI</name>
<keyword evidence="1" id="KW-0732">Signal</keyword>
<dbReference type="EMBL" id="GEDC01003314">
    <property type="protein sequence ID" value="JAS33984.1"/>
    <property type="molecule type" value="Transcribed_RNA"/>
</dbReference>
<feature type="non-terminal residue" evidence="3">
    <location>
        <position position="1"/>
    </location>
</feature>
<dbReference type="SMART" id="SM00020">
    <property type="entry name" value="Tryp_SPc"/>
    <property type="match status" value="1"/>
</dbReference>
<dbReference type="SUPFAM" id="SSF50494">
    <property type="entry name" value="Trypsin-like serine proteases"/>
    <property type="match status" value="1"/>
</dbReference>
<dbReference type="AlphaFoldDB" id="A0A1B6E803"/>
<proteinExistence type="predicted"/>
<accession>A0A1B6E803</accession>
<sequence length="310" mass="35329">QILVMLSLKYFVYFGWFLLQSAQGKSVRNIKIFPFMAFLELKNDYLNFDFKKTCGATILNPRFVLTAAHCVRKCRPSACLAIPPEDIQVYTGTLLGRKGVVRGVERVLIHPQFRRLDFENGCFNNYDLAILVLDTSLHFNENISSVALPKSVRLGEESFYSDTSEYVREHKQCTVVGWGYPHHPKLKVEKTNLIEPQTCRQAVELRIHNVQHSSVCPETQLCSLMANNSCHRGNIMCEGTQVGVESFSARGKCNGPNVYTRTDINVGWMEEVMKSYRANVFTRSGTCTYSGPVLWNTFVVVTTYFIFNLF</sequence>
<gene>
    <name evidence="3" type="ORF">g.800</name>
</gene>
<evidence type="ECO:0000256" key="1">
    <source>
        <dbReference type="SAM" id="SignalP"/>
    </source>
</evidence>
<evidence type="ECO:0000259" key="2">
    <source>
        <dbReference type="PROSITE" id="PS50240"/>
    </source>
</evidence>
<dbReference type="Gene3D" id="2.40.10.10">
    <property type="entry name" value="Trypsin-like serine proteases"/>
    <property type="match status" value="1"/>
</dbReference>
<dbReference type="GO" id="GO:0006508">
    <property type="term" value="P:proteolysis"/>
    <property type="evidence" value="ECO:0007669"/>
    <property type="project" value="InterPro"/>
</dbReference>
<dbReference type="Pfam" id="PF00089">
    <property type="entry name" value="Trypsin"/>
    <property type="match status" value="1"/>
</dbReference>
<reference evidence="3" key="1">
    <citation type="submission" date="2015-12" db="EMBL/GenBank/DDBJ databases">
        <title>De novo transcriptome assembly of four potential Pierce s Disease insect vectors from Arizona vineyards.</title>
        <authorList>
            <person name="Tassone E.E."/>
        </authorList>
    </citation>
    <scope>NUCLEOTIDE SEQUENCE</scope>
</reference>
<dbReference type="PANTHER" id="PTHR24260:SF136">
    <property type="entry name" value="GH08193P-RELATED"/>
    <property type="match status" value="1"/>
</dbReference>